<keyword evidence="6" id="KW-1185">Reference proteome</keyword>
<sequence>MESNDHIVLCFTPYSNFSINTQITFVTAHTPSGKTPAFTDKPAEFPKIPTTPTTMKYIQPLLNRIINQKDAFDFLRPVDPIVDRAEKYRDQIERPIDLGLMRTQALQGNYATFEQFEADMELLVQNATSFNPVTHPVHQEAIRLSYFFRDYLLKIEANPEQSPFEVNANEVRYEKQADTLIGQAINQYNRAKKERERESRSNDQMKAKIPQRQAKKVTEAEIDNIIQEIKKMKSSSLIGVVEIIARKQFKPQLLPLTVDLSLNDEEVIEALKDYVNQCKDGTGNFYYSWRPQLPDDLQEVRDKYEIELLDWLKPPPENVINTIQ</sequence>
<dbReference type="PANTHER" id="PTHR45926">
    <property type="entry name" value="OSJNBA0053K19.4 PROTEIN"/>
    <property type="match status" value="1"/>
</dbReference>
<comment type="caution">
    <text evidence="5">The sequence shown here is derived from an EMBL/GenBank/DDBJ whole genome shotgun (WGS) entry which is preliminary data.</text>
</comment>
<evidence type="ECO:0000259" key="4">
    <source>
        <dbReference type="PROSITE" id="PS50014"/>
    </source>
</evidence>
<keyword evidence="1 2" id="KW-0103">Bromodomain</keyword>
<dbReference type="Gene3D" id="1.20.920.10">
    <property type="entry name" value="Bromodomain-like"/>
    <property type="match status" value="1"/>
</dbReference>
<feature type="compositionally biased region" description="Basic and acidic residues" evidence="3">
    <location>
        <begin position="191"/>
        <end position="206"/>
    </location>
</feature>
<name>A0ABR2K847_9EUKA</name>
<dbReference type="SMART" id="SM00297">
    <property type="entry name" value="BROMO"/>
    <property type="match status" value="1"/>
</dbReference>
<dbReference type="Pfam" id="PF00439">
    <property type="entry name" value="Bromodomain"/>
    <property type="match status" value="1"/>
</dbReference>
<protein>
    <recommendedName>
        <fullName evidence="4">Bromo domain-containing protein</fullName>
    </recommendedName>
</protein>
<proteinExistence type="predicted"/>
<dbReference type="PRINTS" id="PR00503">
    <property type="entry name" value="BROMODOMAIN"/>
</dbReference>
<dbReference type="Proteomes" id="UP001470230">
    <property type="component" value="Unassembled WGS sequence"/>
</dbReference>
<dbReference type="EMBL" id="JAPFFF010000006">
    <property type="protein sequence ID" value="KAK8887229.1"/>
    <property type="molecule type" value="Genomic_DNA"/>
</dbReference>
<accession>A0ABR2K847</accession>
<feature type="region of interest" description="Disordered" evidence="3">
    <location>
        <begin position="188"/>
        <end position="213"/>
    </location>
</feature>
<feature type="domain" description="Bromo" evidence="4">
    <location>
        <begin position="66"/>
        <end position="138"/>
    </location>
</feature>
<evidence type="ECO:0000256" key="1">
    <source>
        <dbReference type="ARBA" id="ARBA00023117"/>
    </source>
</evidence>
<reference evidence="5 6" key="1">
    <citation type="submission" date="2024-04" db="EMBL/GenBank/DDBJ databases">
        <title>Tritrichomonas musculus Genome.</title>
        <authorList>
            <person name="Alves-Ferreira E."/>
            <person name="Grigg M."/>
            <person name="Lorenzi H."/>
            <person name="Galac M."/>
        </authorList>
    </citation>
    <scope>NUCLEOTIDE SEQUENCE [LARGE SCALE GENOMIC DNA]</scope>
    <source>
        <strain evidence="5 6">EAF2021</strain>
    </source>
</reference>
<dbReference type="CDD" id="cd04369">
    <property type="entry name" value="Bromodomain"/>
    <property type="match status" value="1"/>
</dbReference>
<evidence type="ECO:0000313" key="6">
    <source>
        <dbReference type="Proteomes" id="UP001470230"/>
    </source>
</evidence>
<evidence type="ECO:0000256" key="2">
    <source>
        <dbReference type="PROSITE-ProRule" id="PRU00035"/>
    </source>
</evidence>
<dbReference type="InterPro" id="IPR036427">
    <property type="entry name" value="Bromodomain-like_sf"/>
</dbReference>
<dbReference type="InterPro" id="IPR001487">
    <property type="entry name" value="Bromodomain"/>
</dbReference>
<organism evidence="5 6">
    <name type="scientific">Tritrichomonas musculus</name>
    <dbReference type="NCBI Taxonomy" id="1915356"/>
    <lineage>
        <taxon>Eukaryota</taxon>
        <taxon>Metamonada</taxon>
        <taxon>Parabasalia</taxon>
        <taxon>Tritrichomonadida</taxon>
        <taxon>Tritrichomonadidae</taxon>
        <taxon>Tritrichomonas</taxon>
    </lineage>
</organism>
<gene>
    <name evidence="5" type="ORF">M9Y10_038267</name>
</gene>
<evidence type="ECO:0000313" key="5">
    <source>
        <dbReference type="EMBL" id="KAK8887229.1"/>
    </source>
</evidence>
<dbReference type="SUPFAM" id="SSF47370">
    <property type="entry name" value="Bromodomain"/>
    <property type="match status" value="1"/>
</dbReference>
<evidence type="ECO:0000256" key="3">
    <source>
        <dbReference type="SAM" id="MobiDB-lite"/>
    </source>
</evidence>
<dbReference type="PROSITE" id="PS50014">
    <property type="entry name" value="BROMODOMAIN_2"/>
    <property type="match status" value="1"/>
</dbReference>